<sequence length="310" mass="35233">MNDPPDVAKKKNYNDVGLQYNFTNKLAINSTGPIYLIINRIESENNFSNVSPFLIKRAIDSTCGGEVSECKKLRNGTLLIKTKNSLQANKLIKLTAMNTNIKIQVSVHKSLNYSKGVIYSPDLFGVPEEEIQLHMASQKVTEVKKILRKENETLKETGLLILTFAAIELPEYIYMGYQKIYLRPYIPPPIRCNNCLHYGHLQKTCENNKICYNCGNPSHINADSNEVCTNSCCCINCKENNIDDWKHSAKDKNCPIFLKNKEIQAIKVLQKTSMRNAEKIYNSRHIKHNSTYSAVANSNTPKIARAKLIW</sequence>
<dbReference type="InterPro" id="IPR036875">
    <property type="entry name" value="Znf_CCHC_sf"/>
</dbReference>
<dbReference type="SUPFAM" id="SSF57756">
    <property type="entry name" value="Retrovirus zinc finger-like domains"/>
    <property type="match status" value="1"/>
</dbReference>
<proteinExistence type="predicted"/>
<accession>A0A0L0BW63</accession>
<dbReference type="OrthoDB" id="8061888at2759"/>
<keyword evidence="2" id="KW-1185">Reference proteome</keyword>
<dbReference type="GO" id="GO:0003676">
    <property type="term" value="F:nucleic acid binding"/>
    <property type="evidence" value="ECO:0007669"/>
    <property type="project" value="InterPro"/>
</dbReference>
<dbReference type="AlphaFoldDB" id="A0A0L0BW63"/>
<evidence type="ECO:0000313" key="2">
    <source>
        <dbReference type="Proteomes" id="UP000037069"/>
    </source>
</evidence>
<dbReference type="EMBL" id="JRES01001247">
    <property type="protein sequence ID" value="KNC24267.1"/>
    <property type="molecule type" value="Genomic_DNA"/>
</dbReference>
<name>A0A0L0BW63_LUCCU</name>
<protein>
    <recommendedName>
        <fullName evidence="3">CCHC-type domain-containing protein</fullName>
    </recommendedName>
</protein>
<organism evidence="1 2">
    <name type="scientific">Lucilia cuprina</name>
    <name type="common">Green bottle fly</name>
    <name type="synonym">Australian sheep blowfly</name>
    <dbReference type="NCBI Taxonomy" id="7375"/>
    <lineage>
        <taxon>Eukaryota</taxon>
        <taxon>Metazoa</taxon>
        <taxon>Ecdysozoa</taxon>
        <taxon>Arthropoda</taxon>
        <taxon>Hexapoda</taxon>
        <taxon>Insecta</taxon>
        <taxon>Pterygota</taxon>
        <taxon>Neoptera</taxon>
        <taxon>Endopterygota</taxon>
        <taxon>Diptera</taxon>
        <taxon>Brachycera</taxon>
        <taxon>Muscomorpha</taxon>
        <taxon>Oestroidea</taxon>
        <taxon>Calliphoridae</taxon>
        <taxon>Luciliinae</taxon>
        <taxon>Lucilia</taxon>
    </lineage>
</organism>
<dbReference type="Gene3D" id="4.10.60.10">
    <property type="entry name" value="Zinc finger, CCHC-type"/>
    <property type="match status" value="1"/>
</dbReference>
<evidence type="ECO:0008006" key="3">
    <source>
        <dbReference type="Google" id="ProtNLM"/>
    </source>
</evidence>
<evidence type="ECO:0000313" key="1">
    <source>
        <dbReference type="EMBL" id="KNC24267.1"/>
    </source>
</evidence>
<gene>
    <name evidence="1" type="ORF">FF38_12383</name>
</gene>
<dbReference type="OMA" id="RAVMHSY"/>
<dbReference type="GO" id="GO:0008270">
    <property type="term" value="F:zinc ion binding"/>
    <property type="evidence" value="ECO:0007669"/>
    <property type="project" value="InterPro"/>
</dbReference>
<comment type="caution">
    <text evidence="1">The sequence shown here is derived from an EMBL/GenBank/DDBJ whole genome shotgun (WGS) entry which is preliminary data.</text>
</comment>
<reference evidence="1 2" key="1">
    <citation type="journal article" date="2015" name="Nat. Commun.">
        <title>Lucilia cuprina genome unlocks parasitic fly biology to underpin future interventions.</title>
        <authorList>
            <person name="Anstead C.A."/>
            <person name="Korhonen P.K."/>
            <person name="Young N.D."/>
            <person name="Hall R.S."/>
            <person name="Jex A.R."/>
            <person name="Murali S.C."/>
            <person name="Hughes D.S."/>
            <person name="Lee S.F."/>
            <person name="Perry T."/>
            <person name="Stroehlein A.J."/>
            <person name="Ansell B.R."/>
            <person name="Breugelmans B."/>
            <person name="Hofmann A."/>
            <person name="Qu J."/>
            <person name="Dugan S."/>
            <person name="Lee S.L."/>
            <person name="Chao H."/>
            <person name="Dinh H."/>
            <person name="Han Y."/>
            <person name="Doddapaneni H.V."/>
            <person name="Worley K.C."/>
            <person name="Muzny D.M."/>
            <person name="Ioannidis P."/>
            <person name="Waterhouse R.M."/>
            <person name="Zdobnov E.M."/>
            <person name="James P.J."/>
            <person name="Bagnall N.H."/>
            <person name="Kotze A.C."/>
            <person name="Gibbs R.A."/>
            <person name="Richards S."/>
            <person name="Batterham P."/>
            <person name="Gasser R.B."/>
        </authorList>
    </citation>
    <scope>NUCLEOTIDE SEQUENCE [LARGE SCALE GENOMIC DNA]</scope>
    <source>
        <strain evidence="1 2">LS</strain>
        <tissue evidence="1">Full body</tissue>
    </source>
</reference>
<dbReference type="Proteomes" id="UP000037069">
    <property type="component" value="Unassembled WGS sequence"/>
</dbReference>